<dbReference type="GO" id="GO:0034067">
    <property type="term" value="P:protein localization to Golgi apparatus"/>
    <property type="evidence" value="ECO:0007669"/>
    <property type="project" value="TreeGrafter"/>
</dbReference>
<dbReference type="STRING" id="299467.A0A443S9Z1"/>
<reference evidence="10 11" key="1">
    <citation type="journal article" date="2018" name="Gigascience">
        <title>Genomes of trombidid mites reveal novel predicted allergens and laterally-transferred genes associated with secondary metabolism.</title>
        <authorList>
            <person name="Dong X."/>
            <person name="Chaisiri K."/>
            <person name="Xia D."/>
            <person name="Armstrong S.D."/>
            <person name="Fang Y."/>
            <person name="Donnelly M.J."/>
            <person name="Kadowaki T."/>
            <person name="McGarry J.W."/>
            <person name="Darby A.C."/>
            <person name="Makepeace B.L."/>
        </authorList>
    </citation>
    <scope>NUCLEOTIDE SEQUENCE [LARGE SCALE GENOMIC DNA]</scope>
    <source>
        <strain evidence="10">UoL-UT</strain>
    </source>
</reference>
<evidence type="ECO:0000256" key="7">
    <source>
        <dbReference type="ARBA" id="ARBA00023034"/>
    </source>
</evidence>
<dbReference type="Pfam" id="PF09801">
    <property type="entry name" value="SYS1"/>
    <property type="match status" value="2"/>
</dbReference>
<comment type="caution">
    <text evidence="10">The sequence shown here is derived from an EMBL/GenBank/DDBJ whole genome shotgun (WGS) entry which is preliminary data.</text>
</comment>
<organism evidence="10 11">
    <name type="scientific">Leptotrombidium deliense</name>
    <dbReference type="NCBI Taxonomy" id="299467"/>
    <lineage>
        <taxon>Eukaryota</taxon>
        <taxon>Metazoa</taxon>
        <taxon>Ecdysozoa</taxon>
        <taxon>Arthropoda</taxon>
        <taxon>Chelicerata</taxon>
        <taxon>Arachnida</taxon>
        <taxon>Acari</taxon>
        <taxon>Acariformes</taxon>
        <taxon>Trombidiformes</taxon>
        <taxon>Prostigmata</taxon>
        <taxon>Anystina</taxon>
        <taxon>Parasitengona</taxon>
        <taxon>Trombiculoidea</taxon>
        <taxon>Trombiculidae</taxon>
        <taxon>Leptotrombidium</taxon>
    </lineage>
</organism>
<dbReference type="GO" id="GO:0006895">
    <property type="term" value="P:Golgi to endosome transport"/>
    <property type="evidence" value="ECO:0007669"/>
    <property type="project" value="TreeGrafter"/>
</dbReference>
<sequence>MSQFRIVVWDPALIISQIVTIQCCFYSSLCLIIALLCSVTRESVSLAHVFDYRSINAKSVFGVSLTCAHLFNTLCGIKNDIASGEDVLNLVIFLYCGLIKLHIRTVNLIFLFYTILYCSIIINTYRASYLWFFVKRAKPCLDYSVTAYAIHTFMCFVYNGYLSNTYSWWILNTICVACTCIFGELLCSRSEMKAIPLSQKCDV</sequence>
<evidence type="ECO:0000256" key="2">
    <source>
        <dbReference type="ARBA" id="ARBA00008160"/>
    </source>
</evidence>
<comment type="similarity">
    <text evidence="2">Belongs to the SYS1 family.</text>
</comment>
<evidence type="ECO:0000313" key="10">
    <source>
        <dbReference type="EMBL" id="RWS24369.1"/>
    </source>
</evidence>
<proteinExistence type="inferred from homology"/>
<keyword evidence="4 9" id="KW-0812">Transmembrane</keyword>
<keyword evidence="11" id="KW-1185">Reference proteome</keyword>
<evidence type="ECO:0000256" key="3">
    <source>
        <dbReference type="ARBA" id="ARBA00022448"/>
    </source>
</evidence>
<feature type="transmembrane region" description="Helical" evidence="9">
    <location>
        <begin position="145"/>
        <end position="162"/>
    </location>
</feature>
<comment type="subcellular location">
    <subcellularLocation>
        <location evidence="1">Golgi apparatus membrane</location>
        <topology evidence="1">Multi-pass membrane protein</topology>
    </subcellularLocation>
</comment>
<dbReference type="GO" id="GO:0000139">
    <property type="term" value="C:Golgi membrane"/>
    <property type="evidence" value="ECO:0007669"/>
    <property type="project" value="UniProtKB-SubCell"/>
</dbReference>
<dbReference type="GO" id="GO:0005802">
    <property type="term" value="C:trans-Golgi network"/>
    <property type="evidence" value="ECO:0007669"/>
    <property type="project" value="TreeGrafter"/>
</dbReference>
<evidence type="ECO:0000256" key="8">
    <source>
        <dbReference type="ARBA" id="ARBA00023136"/>
    </source>
</evidence>
<dbReference type="PANTHER" id="PTHR12952:SF0">
    <property type="entry name" value="PROTEIN SYS1 HOMOLOG"/>
    <property type="match status" value="1"/>
</dbReference>
<dbReference type="EMBL" id="NCKV01004967">
    <property type="protein sequence ID" value="RWS24369.1"/>
    <property type="molecule type" value="Genomic_DNA"/>
</dbReference>
<dbReference type="Proteomes" id="UP000288716">
    <property type="component" value="Unassembled WGS sequence"/>
</dbReference>
<dbReference type="OrthoDB" id="542931at2759"/>
<keyword evidence="5" id="KW-0653">Protein transport</keyword>
<dbReference type="PANTHER" id="PTHR12952">
    <property type="entry name" value="SYS1"/>
    <property type="match status" value="1"/>
</dbReference>
<dbReference type="GO" id="GO:0005829">
    <property type="term" value="C:cytosol"/>
    <property type="evidence" value="ECO:0007669"/>
    <property type="project" value="GOC"/>
</dbReference>
<dbReference type="GO" id="GO:0043001">
    <property type="term" value="P:Golgi to plasma membrane protein transport"/>
    <property type="evidence" value="ECO:0007669"/>
    <property type="project" value="TreeGrafter"/>
</dbReference>
<evidence type="ECO:0000256" key="6">
    <source>
        <dbReference type="ARBA" id="ARBA00022989"/>
    </source>
</evidence>
<dbReference type="AlphaFoldDB" id="A0A443S9Z1"/>
<evidence type="ECO:0000256" key="5">
    <source>
        <dbReference type="ARBA" id="ARBA00022927"/>
    </source>
</evidence>
<evidence type="ECO:0000256" key="4">
    <source>
        <dbReference type="ARBA" id="ARBA00022692"/>
    </source>
</evidence>
<dbReference type="InterPro" id="IPR019185">
    <property type="entry name" value="Integral_membrane_SYS1-rel"/>
</dbReference>
<evidence type="ECO:0000256" key="9">
    <source>
        <dbReference type="SAM" id="Phobius"/>
    </source>
</evidence>
<feature type="transmembrane region" description="Helical" evidence="9">
    <location>
        <begin position="109"/>
        <end position="133"/>
    </location>
</feature>
<keyword evidence="7" id="KW-0333">Golgi apparatus</keyword>
<feature type="transmembrane region" description="Helical" evidence="9">
    <location>
        <begin position="12"/>
        <end position="35"/>
    </location>
</feature>
<accession>A0A443S9Z1</accession>
<keyword evidence="6 9" id="KW-1133">Transmembrane helix</keyword>
<name>A0A443S9Z1_9ACAR</name>
<gene>
    <name evidence="10" type="ORF">B4U80_05608</name>
</gene>
<protein>
    <submittedName>
        <fullName evidence="10">SYS1-like protein</fullName>
    </submittedName>
</protein>
<evidence type="ECO:0000256" key="1">
    <source>
        <dbReference type="ARBA" id="ARBA00004653"/>
    </source>
</evidence>
<keyword evidence="3" id="KW-0813">Transport</keyword>
<feature type="transmembrane region" description="Helical" evidence="9">
    <location>
        <begin position="168"/>
        <end position="187"/>
    </location>
</feature>
<dbReference type="VEuPathDB" id="VectorBase:LDEU007671"/>
<keyword evidence="8 9" id="KW-0472">Membrane</keyword>
<evidence type="ECO:0000313" key="11">
    <source>
        <dbReference type="Proteomes" id="UP000288716"/>
    </source>
</evidence>